<sequence length="134" mass="16023">MSTYEEIKDSVDFGFEEYIGNNKYNSAQASARILEEDWWLLNEGTFSKTAFFICLALESLKMNEIADFIMLKLDTFLRNLDFEDYIEKDDVKQLLHDINLYKEFIEKDDYKILKTDETWKGRLEYILSLKQEDL</sequence>
<dbReference type="AlphaFoldDB" id="A0A089HKQ3"/>
<keyword evidence="2" id="KW-1185">Reference proteome</keyword>
<evidence type="ECO:0000313" key="1">
    <source>
        <dbReference type="EMBL" id="AIQ11275.1"/>
    </source>
</evidence>
<proteinExistence type="predicted"/>
<organism evidence="1 2">
    <name type="scientific">Paenibacillus durus</name>
    <name type="common">Paenibacillus azotofixans</name>
    <dbReference type="NCBI Taxonomy" id="44251"/>
    <lineage>
        <taxon>Bacteria</taxon>
        <taxon>Bacillati</taxon>
        <taxon>Bacillota</taxon>
        <taxon>Bacilli</taxon>
        <taxon>Bacillales</taxon>
        <taxon>Paenibacillaceae</taxon>
        <taxon>Paenibacillus</taxon>
    </lineage>
</organism>
<dbReference type="eggNOG" id="ENOG503427J">
    <property type="taxonomic scope" value="Bacteria"/>
</dbReference>
<dbReference type="EMBL" id="CP009288">
    <property type="protein sequence ID" value="AIQ11275.1"/>
    <property type="molecule type" value="Genomic_DNA"/>
</dbReference>
<dbReference type="KEGG" id="pdu:PDUR_04140"/>
<dbReference type="Proteomes" id="UP000029409">
    <property type="component" value="Chromosome"/>
</dbReference>
<dbReference type="OrthoDB" id="2339477at2"/>
<accession>A0A089HKQ3</accession>
<name>A0A089HKQ3_PAEDU</name>
<evidence type="ECO:0000313" key="2">
    <source>
        <dbReference type="Proteomes" id="UP000029409"/>
    </source>
</evidence>
<reference evidence="1 2" key="1">
    <citation type="submission" date="2014-08" db="EMBL/GenBank/DDBJ databases">
        <title>Comparative genomics of the Paenibacillus odorifer group.</title>
        <authorList>
            <person name="den Bakker H.C."/>
            <person name="Tsai Y.-C."/>
            <person name="Martin N."/>
            <person name="Korlach J."/>
            <person name="Wiedmann M."/>
        </authorList>
    </citation>
    <scope>NUCLEOTIDE SEQUENCE [LARGE SCALE GENOMIC DNA]</scope>
    <source>
        <strain evidence="1 2">DSM 1735</strain>
    </source>
</reference>
<gene>
    <name evidence="1" type="ORF">PDUR_04140</name>
</gene>
<protein>
    <submittedName>
        <fullName evidence="1">Uncharacterized protein</fullName>
    </submittedName>
</protein>
<dbReference type="RefSeq" id="WP_042205203.1">
    <property type="nucleotide sequence ID" value="NZ_CP009288.1"/>
</dbReference>